<evidence type="ECO:0000313" key="15">
    <source>
        <dbReference type="EMBL" id="VDP43108.1"/>
    </source>
</evidence>
<sequence length="479" mass="54343">MASVEAGATLADTVDKVEMDNVVRRPPPEEQRLSQMDDAELVAMRRLTTSSNSCLISTGPQTKPAKPLDRLDRSFRVVSLSGLSEYARSNTAYGKAFWISLIVLAVLATIFGAYKLVVNFYNCPIVTEYKVTVTDKMDFPKVQVCLPVSFHRKHLEERPWLVEVVSVMRQSVVMTQTQTQKLRGSDVGERKQRFPGQGLLLLLNAQLENYPTEKKVRPKTEGVLIMIDNDYNLYNFDFLNIQPSLYTRLSLSKEHHQYLNVPSGPKVQPCMEEADVDLKVLNHSYSVTACRTDCFLHAIVKHCDCVLAQDPRFLKKEVLASTRFCTSKDVEGCIRPKVTDSDDNQDLQQCTERCHLPCDRWKFIVQATSMKLHRPSFDFLHKVNVSFESLVYLQIAYSDLTYTSVSQEWAMEVDNFIADLGGEIGLWTGASMITFIHIPVMLLALGIAYLSDRMSGFRKLSKVLNQKSTLWTTVLSVRK</sequence>
<dbReference type="GO" id="GO:0015280">
    <property type="term" value="F:ligand-gated sodium channel activity"/>
    <property type="evidence" value="ECO:0007669"/>
    <property type="project" value="TreeGrafter"/>
</dbReference>
<keyword evidence="10" id="KW-0325">Glycoprotein</keyword>
<evidence type="ECO:0000313" key="17">
    <source>
        <dbReference type="WBParaSite" id="SBAD_0001219601-mRNA-1"/>
    </source>
</evidence>
<keyword evidence="5 13" id="KW-0812">Transmembrane</keyword>
<proteinExistence type="inferred from homology"/>
<dbReference type="WBParaSite" id="SBAD_0001219601-mRNA-1">
    <property type="protein sequence ID" value="SBAD_0001219601-mRNA-1"/>
    <property type="gene ID" value="SBAD_0001219601"/>
</dbReference>
<evidence type="ECO:0000256" key="2">
    <source>
        <dbReference type="ARBA" id="ARBA00007193"/>
    </source>
</evidence>
<evidence type="ECO:0000256" key="10">
    <source>
        <dbReference type="ARBA" id="ARBA00023180"/>
    </source>
</evidence>
<evidence type="ECO:0000256" key="4">
    <source>
        <dbReference type="ARBA" id="ARBA00022461"/>
    </source>
</evidence>
<dbReference type="Gene3D" id="1.10.287.770">
    <property type="entry name" value="YojJ-like"/>
    <property type="match status" value="1"/>
</dbReference>
<organism evidence="17">
    <name type="scientific">Soboliphyme baturini</name>
    <dbReference type="NCBI Taxonomy" id="241478"/>
    <lineage>
        <taxon>Eukaryota</taxon>
        <taxon>Metazoa</taxon>
        <taxon>Ecdysozoa</taxon>
        <taxon>Nematoda</taxon>
        <taxon>Enoplea</taxon>
        <taxon>Dorylaimia</taxon>
        <taxon>Dioctophymatida</taxon>
        <taxon>Dioctophymatoidea</taxon>
        <taxon>Soboliphymatidae</taxon>
        <taxon>Soboliphyme</taxon>
    </lineage>
</organism>
<dbReference type="Pfam" id="PF00858">
    <property type="entry name" value="ASC"/>
    <property type="match status" value="2"/>
</dbReference>
<reference evidence="15 16" key="2">
    <citation type="submission" date="2018-11" db="EMBL/GenBank/DDBJ databases">
        <authorList>
            <consortium name="Pathogen Informatics"/>
        </authorList>
    </citation>
    <scope>NUCLEOTIDE SEQUENCE [LARGE SCALE GENOMIC DNA]</scope>
</reference>
<keyword evidence="11 13" id="KW-0739">Sodium transport</keyword>
<evidence type="ECO:0000313" key="16">
    <source>
        <dbReference type="Proteomes" id="UP000270296"/>
    </source>
</evidence>
<evidence type="ECO:0000256" key="8">
    <source>
        <dbReference type="ARBA" id="ARBA00023065"/>
    </source>
</evidence>
<keyword evidence="3 13" id="KW-0813">Transport</keyword>
<dbReference type="PANTHER" id="PTHR11690">
    <property type="entry name" value="AMILORIDE-SENSITIVE SODIUM CHANNEL-RELATED"/>
    <property type="match status" value="1"/>
</dbReference>
<evidence type="ECO:0000256" key="1">
    <source>
        <dbReference type="ARBA" id="ARBA00004141"/>
    </source>
</evidence>
<dbReference type="InterPro" id="IPR001873">
    <property type="entry name" value="ENaC"/>
</dbReference>
<dbReference type="AlphaFoldDB" id="A0A183J7F5"/>
<keyword evidence="4 13" id="KW-0894">Sodium channel</keyword>
<dbReference type="OrthoDB" id="5874059at2759"/>
<keyword evidence="9 14" id="KW-0472">Membrane</keyword>
<evidence type="ECO:0000256" key="7">
    <source>
        <dbReference type="ARBA" id="ARBA00023053"/>
    </source>
</evidence>
<evidence type="ECO:0000256" key="6">
    <source>
        <dbReference type="ARBA" id="ARBA00022989"/>
    </source>
</evidence>
<keyword evidence="16" id="KW-1185">Reference proteome</keyword>
<comment type="similarity">
    <text evidence="2 13">Belongs to the amiloride-sensitive sodium channel (TC 1.A.6) family.</text>
</comment>
<keyword evidence="6 14" id="KW-1133">Transmembrane helix</keyword>
<feature type="transmembrane region" description="Helical" evidence="14">
    <location>
        <begin position="424"/>
        <end position="450"/>
    </location>
</feature>
<evidence type="ECO:0000256" key="13">
    <source>
        <dbReference type="RuleBase" id="RU000679"/>
    </source>
</evidence>
<evidence type="ECO:0000256" key="11">
    <source>
        <dbReference type="ARBA" id="ARBA00023201"/>
    </source>
</evidence>
<dbReference type="Gene3D" id="1.10.287.820">
    <property type="entry name" value="Acid-sensing ion channel domain"/>
    <property type="match status" value="1"/>
</dbReference>
<dbReference type="Proteomes" id="UP000270296">
    <property type="component" value="Unassembled WGS sequence"/>
</dbReference>
<keyword evidence="8 13" id="KW-0406">Ion transport</keyword>
<feature type="transmembrane region" description="Helical" evidence="14">
    <location>
        <begin position="96"/>
        <end position="114"/>
    </location>
</feature>
<accession>A0A183J7F5</accession>
<keyword evidence="7" id="KW-0915">Sodium</keyword>
<keyword evidence="12 13" id="KW-0407">Ion channel</keyword>
<dbReference type="EMBL" id="UZAM01016413">
    <property type="protein sequence ID" value="VDP43108.1"/>
    <property type="molecule type" value="Genomic_DNA"/>
</dbReference>
<reference evidence="17" key="1">
    <citation type="submission" date="2016-06" db="UniProtKB">
        <authorList>
            <consortium name="WormBaseParasite"/>
        </authorList>
    </citation>
    <scope>IDENTIFICATION</scope>
</reference>
<evidence type="ECO:0000256" key="12">
    <source>
        <dbReference type="ARBA" id="ARBA00023303"/>
    </source>
</evidence>
<name>A0A183J7F5_9BILA</name>
<gene>
    <name evidence="15" type="ORF">SBAD_LOCUS11803</name>
</gene>
<dbReference type="GO" id="GO:0005886">
    <property type="term" value="C:plasma membrane"/>
    <property type="evidence" value="ECO:0007669"/>
    <property type="project" value="TreeGrafter"/>
</dbReference>
<evidence type="ECO:0000256" key="3">
    <source>
        <dbReference type="ARBA" id="ARBA00022448"/>
    </source>
</evidence>
<comment type="subcellular location">
    <subcellularLocation>
        <location evidence="1">Membrane</location>
        <topology evidence="1">Multi-pass membrane protein</topology>
    </subcellularLocation>
</comment>
<evidence type="ECO:0000256" key="14">
    <source>
        <dbReference type="SAM" id="Phobius"/>
    </source>
</evidence>
<evidence type="ECO:0000256" key="5">
    <source>
        <dbReference type="ARBA" id="ARBA00022692"/>
    </source>
</evidence>
<dbReference type="PANTHER" id="PTHR11690:SF244">
    <property type="entry name" value="DEGENERIN LIKE"/>
    <property type="match status" value="1"/>
</dbReference>
<protein>
    <submittedName>
        <fullName evidence="17">Amiloride-sensitive sodium channel</fullName>
    </submittedName>
</protein>
<evidence type="ECO:0000256" key="9">
    <source>
        <dbReference type="ARBA" id="ARBA00023136"/>
    </source>
</evidence>